<organism evidence="1 2">
    <name type="scientific">Hymenobacter psychrotolerans DSM 18569</name>
    <dbReference type="NCBI Taxonomy" id="1121959"/>
    <lineage>
        <taxon>Bacteria</taxon>
        <taxon>Pseudomonadati</taxon>
        <taxon>Bacteroidota</taxon>
        <taxon>Cytophagia</taxon>
        <taxon>Cytophagales</taxon>
        <taxon>Hymenobacteraceae</taxon>
        <taxon>Hymenobacter</taxon>
    </lineage>
</organism>
<gene>
    <name evidence="1" type="ORF">SAMN02746009_01993</name>
</gene>
<dbReference type="Proteomes" id="UP000183947">
    <property type="component" value="Unassembled WGS sequence"/>
</dbReference>
<proteinExistence type="predicted"/>
<evidence type="ECO:0000313" key="2">
    <source>
        <dbReference type="Proteomes" id="UP000183947"/>
    </source>
</evidence>
<dbReference type="STRING" id="1121959.SAMN02746009_01993"/>
<dbReference type="RefSeq" id="WP_073283955.1">
    <property type="nucleotide sequence ID" value="NZ_FRAS01000009.1"/>
</dbReference>
<dbReference type="AlphaFoldDB" id="A0A1M6XBD7"/>
<keyword evidence="2" id="KW-1185">Reference proteome</keyword>
<reference evidence="2" key="1">
    <citation type="submission" date="2016-11" db="EMBL/GenBank/DDBJ databases">
        <authorList>
            <person name="Varghese N."/>
            <person name="Submissions S."/>
        </authorList>
    </citation>
    <scope>NUCLEOTIDE SEQUENCE [LARGE SCALE GENOMIC DNA]</scope>
    <source>
        <strain evidence="2">DSM 18569</strain>
    </source>
</reference>
<sequence>MPSSALTELRLHLVPAGCRLDFPRLPRQFAYIYRRHHNLAWECIAHNACSPHLDRNPPTGALVEYKVCYCDAAGTITASSPVVQIQTHPTGMPTNSTLLGLR</sequence>
<dbReference type="OrthoDB" id="885686at2"/>
<name>A0A1M6XBD7_9BACT</name>
<dbReference type="EMBL" id="FRAS01000009">
    <property type="protein sequence ID" value="SHL03264.1"/>
    <property type="molecule type" value="Genomic_DNA"/>
</dbReference>
<protein>
    <submittedName>
        <fullName evidence="1">Uncharacterized protein</fullName>
    </submittedName>
</protein>
<evidence type="ECO:0000313" key="1">
    <source>
        <dbReference type="EMBL" id="SHL03264.1"/>
    </source>
</evidence>
<accession>A0A1M6XBD7</accession>